<feature type="domain" description="IclR-ED" evidence="1">
    <location>
        <begin position="1"/>
        <end position="188"/>
    </location>
</feature>
<dbReference type="PANTHER" id="PTHR30136:SF24">
    <property type="entry name" value="HTH-TYPE TRANSCRIPTIONAL REPRESSOR ALLR"/>
    <property type="match status" value="1"/>
</dbReference>
<evidence type="ECO:0000259" key="1">
    <source>
        <dbReference type="PROSITE" id="PS51078"/>
    </source>
</evidence>
<comment type="caution">
    <text evidence="2">The sequence shown here is derived from an EMBL/GenBank/DDBJ whole genome shotgun (WGS) entry which is preliminary data.</text>
</comment>
<dbReference type="Pfam" id="PF01614">
    <property type="entry name" value="IclR_C"/>
    <property type="match status" value="1"/>
</dbReference>
<dbReference type="InterPro" id="IPR014757">
    <property type="entry name" value="Tscrpt_reg_IclR_C"/>
</dbReference>
<dbReference type="InterPro" id="IPR029016">
    <property type="entry name" value="GAF-like_dom_sf"/>
</dbReference>
<dbReference type="EMBL" id="JAAVLN010000003">
    <property type="protein sequence ID" value="NKC05035.1"/>
    <property type="molecule type" value="Genomic_DNA"/>
</dbReference>
<dbReference type="InterPro" id="IPR050707">
    <property type="entry name" value="HTH_MetabolicPath_Reg"/>
</dbReference>
<dbReference type="Proteomes" id="UP000704467">
    <property type="component" value="Unassembled WGS sequence"/>
</dbReference>
<reference evidence="2 3" key="1">
    <citation type="submission" date="2020-03" db="EMBL/GenBank/DDBJ databases">
        <title>Whole genome sequencing of clinical and environmental type strains of Ochrobactrum.</title>
        <authorList>
            <person name="Dharne M."/>
        </authorList>
    </citation>
    <scope>NUCLEOTIDE SEQUENCE [LARGE SCALE GENOMIC DNA]</scope>
    <source>
        <strain evidence="2 3">CIP 109452</strain>
    </source>
</reference>
<gene>
    <name evidence="2" type="ORF">HED55_23245</name>
</gene>
<dbReference type="Gene3D" id="3.30.450.40">
    <property type="match status" value="1"/>
</dbReference>
<organism evidence="2 3">
    <name type="scientific">Brucella haematophila</name>
    <dbReference type="NCBI Taxonomy" id="419474"/>
    <lineage>
        <taxon>Bacteria</taxon>
        <taxon>Pseudomonadati</taxon>
        <taxon>Pseudomonadota</taxon>
        <taxon>Alphaproteobacteria</taxon>
        <taxon>Hyphomicrobiales</taxon>
        <taxon>Brucellaceae</taxon>
        <taxon>Brucella/Ochrobactrum group</taxon>
        <taxon>Brucella</taxon>
    </lineage>
</organism>
<evidence type="ECO:0000313" key="3">
    <source>
        <dbReference type="Proteomes" id="UP000704467"/>
    </source>
</evidence>
<dbReference type="PROSITE" id="PS51078">
    <property type="entry name" value="ICLR_ED"/>
    <property type="match status" value="1"/>
</dbReference>
<name>A0ABX1DS91_9HYPH</name>
<dbReference type="PANTHER" id="PTHR30136">
    <property type="entry name" value="HELIX-TURN-HELIX TRANSCRIPTIONAL REGULATOR, ICLR FAMILY"/>
    <property type="match status" value="1"/>
</dbReference>
<proteinExistence type="predicted"/>
<keyword evidence="3" id="KW-1185">Reference proteome</keyword>
<accession>A0ABX1DS91</accession>
<evidence type="ECO:0000313" key="2">
    <source>
        <dbReference type="EMBL" id="NKC05035.1"/>
    </source>
</evidence>
<dbReference type="SUPFAM" id="SSF55781">
    <property type="entry name" value="GAF domain-like"/>
    <property type="match status" value="1"/>
</dbReference>
<protein>
    <submittedName>
        <fullName evidence="2">IclR family transcriptional regulator</fullName>
    </submittedName>
</protein>
<sequence length="188" mass="20846">MLEFGFTYLDTDPLIALSQDHLKKLHDATGETINLAQLVGADVLLVSRLASEKIVSVNVRAGAKLPALYTASGLTMVAHLPGEEQERIIDATEMQQHTEHSIVEPGEFRRLLQKARDDNYCVTRSLHFRGDLSVAAPIFNGSGEAVASVSITSLEFEGPDEEREALFVKQYLKPPGRFQKLSVRWVEI</sequence>